<geneLocation type="plasmid" evidence="1 2">
    <name>megaplasmid</name>
</geneLocation>
<proteinExistence type="predicted"/>
<dbReference type="Proteomes" id="UP000009081">
    <property type="component" value="Plasmid megaplasmid"/>
</dbReference>
<keyword evidence="2" id="KW-1185">Reference proteome</keyword>
<accession>C5B5B8</accession>
<gene>
    <name evidence="1" type="ordered locus">MexAM1_META2p0812</name>
</gene>
<dbReference type="AlphaFoldDB" id="C5B5B8"/>
<keyword evidence="1" id="KW-0614">Plasmid</keyword>
<dbReference type="KEGG" id="mea:Mex_2p0812"/>
<dbReference type="HOGENOM" id="CLU_2046933_0_0_5"/>
<dbReference type="EMBL" id="CP001511">
    <property type="protein sequence ID" value="ACS43650.1"/>
    <property type="molecule type" value="Genomic_DNA"/>
</dbReference>
<sequence length="120" mass="12700">MTGSSERLAGLNDRFESLSRRLRKIAISYVNEIVAAGHPASAVCCIDLTEEIMVRHLGRLERIGAVGACPGGSEKAVPLLMSELETAILSAEADLRRLEAAAPQVVAAVAGTPGRSRTHH</sequence>
<reference evidence="1 2" key="1">
    <citation type="journal article" date="2009" name="PLoS ONE">
        <title>Methylobacterium genome sequences: a reference blueprint to investigate microbial metabolism of C1 compounds from natural and industrial sources.</title>
        <authorList>
            <person name="Vuilleumier S."/>
            <person name="Chistoserdova L."/>
            <person name="Lee M.-C."/>
            <person name="Bringel F."/>
            <person name="Lajus A."/>
            <person name="Zhou Y."/>
            <person name="Gourion B."/>
            <person name="Barbe V."/>
            <person name="Chang J."/>
            <person name="Cruveiller S."/>
            <person name="Dossat C."/>
            <person name="Gillett W."/>
            <person name="Gruffaz C."/>
            <person name="Haugen E."/>
            <person name="Hourcade E."/>
            <person name="Levy R."/>
            <person name="Mangenot S."/>
            <person name="Muller E."/>
            <person name="Nadalig T."/>
            <person name="Pagni M."/>
            <person name="Penny C."/>
            <person name="Peyraud R."/>
            <person name="Robinson D.G."/>
            <person name="Roche D."/>
            <person name="Rouy Z."/>
            <person name="Saenampechek C."/>
            <person name="Salvignol G."/>
            <person name="Vallenet D."/>
            <person name="Wu Z."/>
            <person name="Marx C.J."/>
            <person name="Vorholt J.A."/>
            <person name="Olson M.V."/>
            <person name="Kaul R."/>
            <person name="Weissenbach J."/>
            <person name="Medigue C."/>
            <person name="Lidstrom M.E."/>
        </authorList>
    </citation>
    <scope>NUCLEOTIDE SEQUENCE [LARGE SCALE GENOMIC DNA]</scope>
    <source>
        <strain evidence="2">ATCC 14718 / DSM 1338 / JCM 2805 / NCIMB 9133 / AM1</strain>
    </source>
</reference>
<evidence type="ECO:0000313" key="1">
    <source>
        <dbReference type="EMBL" id="ACS43650.1"/>
    </source>
</evidence>
<name>C5B5B8_METEA</name>
<protein>
    <submittedName>
        <fullName evidence="1">Uncharacterized protein</fullName>
    </submittedName>
</protein>
<organism evidence="1 2">
    <name type="scientific">Methylorubrum extorquens (strain ATCC 14718 / DSM 1338 / JCM 2805 / NCIMB 9133 / AM1)</name>
    <name type="common">Methylobacterium extorquens</name>
    <dbReference type="NCBI Taxonomy" id="272630"/>
    <lineage>
        <taxon>Bacteria</taxon>
        <taxon>Pseudomonadati</taxon>
        <taxon>Pseudomonadota</taxon>
        <taxon>Alphaproteobacteria</taxon>
        <taxon>Hyphomicrobiales</taxon>
        <taxon>Methylobacteriaceae</taxon>
        <taxon>Methylorubrum</taxon>
    </lineage>
</organism>
<evidence type="ECO:0000313" key="2">
    <source>
        <dbReference type="Proteomes" id="UP000009081"/>
    </source>
</evidence>